<feature type="transmembrane region" description="Helical" evidence="3">
    <location>
        <begin position="50"/>
        <end position="73"/>
    </location>
</feature>
<protein>
    <submittedName>
        <fullName evidence="5">ABC transporter family protein</fullName>
    </submittedName>
    <submittedName>
        <fullName evidence="6">ABC_transporter family protein</fullName>
    </submittedName>
</protein>
<accession>A0AA86QYJ6</accession>
<dbReference type="GO" id="GO:0140359">
    <property type="term" value="F:ABC-type transporter activity"/>
    <property type="evidence" value="ECO:0007669"/>
    <property type="project" value="InterPro"/>
</dbReference>
<dbReference type="EMBL" id="CATOUU010000922">
    <property type="protein sequence ID" value="CAI9959735.1"/>
    <property type="molecule type" value="Genomic_DNA"/>
</dbReference>
<dbReference type="Gene3D" id="3.40.50.300">
    <property type="entry name" value="P-loop containing nucleotide triphosphate hydrolases"/>
    <property type="match status" value="1"/>
</dbReference>
<organism evidence="5">
    <name type="scientific">Hexamita inflata</name>
    <dbReference type="NCBI Taxonomy" id="28002"/>
    <lineage>
        <taxon>Eukaryota</taxon>
        <taxon>Metamonada</taxon>
        <taxon>Diplomonadida</taxon>
        <taxon>Hexamitidae</taxon>
        <taxon>Hexamitinae</taxon>
        <taxon>Hexamita</taxon>
    </lineage>
</organism>
<dbReference type="GO" id="GO:0016887">
    <property type="term" value="F:ATP hydrolysis activity"/>
    <property type="evidence" value="ECO:0007669"/>
    <property type="project" value="InterPro"/>
</dbReference>
<evidence type="ECO:0000259" key="4">
    <source>
        <dbReference type="Pfam" id="PF00005"/>
    </source>
</evidence>
<dbReference type="InterPro" id="IPR003439">
    <property type="entry name" value="ABC_transporter-like_ATP-bd"/>
</dbReference>
<gene>
    <name evidence="5" type="ORF">HINF_LOCUS47380</name>
    <name evidence="6" type="ORF">HINF_LOCUS55573</name>
</gene>
<reference evidence="5" key="1">
    <citation type="submission" date="2023-06" db="EMBL/GenBank/DDBJ databases">
        <authorList>
            <person name="Kurt Z."/>
        </authorList>
    </citation>
    <scope>NUCLEOTIDE SEQUENCE</scope>
</reference>
<feature type="transmembrane region" description="Helical" evidence="3">
    <location>
        <begin position="109"/>
        <end position="128"/>
    </location>
</feature>
<evidence type="ECO:0000313" key="5">
    <source>
        <dbReference type="EMBL" id="CAI9959735.1"/>
    </source>
</evidence>
<keyword evidence="7" id="KW-1185">Reference proteome</keyword>
<evidence type="ECO:0000313" key="7">
    <source>
        <dbReference type="Proteomes" id="UP001642409"/>
    </source>
</evidence>
<feature type="domain" description="ABC transporter" evidence="4">
    <location>
        <begin position="288"/>
        <end position="422"/>
    </location>
</feature>
<dbReference type="PANTHER" id="PTHR19229">
    <property type="entry name" value="ATP-BINDING CASSETTE TRANSPORTER SUBFAMILY A ABCA"/>
    <property type="match status" value="1"/>
</dbReference>
<proteinExistence type="predicted"/>
<feature type="transmembrane region" description="Helical" evidence="3">
    <location>
        <begin position="140"/>
        <end position="165"/>
    </location>
</feature>
<keyword evidence="1" id="KW-0813">Transport</keyword>
<keyword evidence="3" id="KW-0472">Membrane</keyword>
<keyword evidence="3" id="KW-0812">Transmembrane</keyword>
<dbReference type="SUPFAM" id="SSF52540">
    <property type="entry name" value="P-loop containing nucleoside triphosphate hydrolases"/>
    <property type="match status" value="1"/>
</dbReference>
<name>A0AA86QYJ6_9EUKA</name>
<dbReference type="GO" id="GO:0005319">
    <property type="term" value="F:lipid transporter activity"/>
    <property type="evidence" value="ECO:0007669"/>
    <property type="project" value="TreeGrafter"/>
</dbReference>
<dbReference type="Pfam" id="PF00005">
    <property type="entry name" value="ABC_tran"/>
    <property type="match status" value="1"/>
</dbReference>
<dbReference type="InterPro" id="IPR027417">
    <property type="entry name" value="P-loop_NTPase"/>
</dbReference>
<evidence type="ECO:0000256" key="2">
    <source>
        <dbReference type="ARBA" id="ARBA00022737"/>
    </source>
</evidence>
<dbReference type="AlphaFoldDB" id="A0AA86QYJ6"/>
<dbReference type="EMBL" id="CAXDID020000294">
    <property type="protein sequence ID" value="CAL6072327.1"/>
    <property type="molecule type" value="Genomic_DNA"/>
</dbReference>
<sequence>MVEVVFENFVNYLRSGNTDKLNIISFQQNQQHKINLSTQLIFYRILTKTVVQFILALAAVISTVSVSVFLSSFVTKSSVYNLIGILVLLVTIVTIMLNMQAIGDSPPWYSYIFPSISYSMLILKTSYYGTLPSELFNSSLGPLLLVLIFSSIIFLILGVLLDFFLPVNGFKSFSALKQSIIPSENDKIPGVFGVGIGEDLKTNRTDTNISIENEGQRVKYGHQQLNKFDKSEFNVKSKRDKAAFDQMDRMDVDVFRERQLLQNGVMKNTPVVVANISKKFNDFLAIRDISFHIPQSEHGCVFALLGPNGAAKTTTINLMTGLMQSDSGSVFLHGFDMNDQKQAEQAYKHIGLCSQFDVYLTELSVRDHLKLFAALHGVKWAEIDLIVQKLAGFVCLGEVLDKSVGQLSGGMRRRLSLALAIIG</sequence>
<keyword evidence="2" id="KW-0677">Repeat</keyword>
<evidence type="ECO:0000313" key="6">
    <source>
        <dbReference type="EMBL" id="CAL6072327.1"/>
    </source>
</evidence>
<dbReference type="Proteomes" id="UP001642409">
    <property type="component" value="Unassembled WGS sequence"/>
</dbReference>
<evidence type="ECO:0000256" key="3">
    <source>
        <dbReference type="SAM" id="Phobius"/>
    </source>
</evidence>
<reference evidence="6 7" key="2">
    <citation type="submission" date="2024-07" db="EMBL/GenBank/DDBJ databases">
        <authorList>
            <person name="Akdeniz Z."/>
        </authorList>
    </citation>
    <scope>NUCLEOTIDE SEQUENCE [LARGE SCALE GENOMIC DNA]</scope>
</reference>
<feature type="transmembrane region" description="Helical" evidence="3">
    <location>
        <begin position="79"/>
        <end position="97"/>
    </location>
</feature>
<dbReference type="InterPro" id="IPR026082">
    <property type="entry name" value="ABCA"/>
</dbReference>
<keyword evidence="3" id="KW-1133">Transmembrane helix</keyword>
<evidence type="ECO:0000256" key="1">
    <source>
        <dbReference type="ARBA" id="ARBA00022448"/>
    </source>
</evidence>
<comment type="caution">
    <text evidence="5">The sequence shown here is derived from an EMBL/GenBank/DDBJ whole genome shotgun (WGS) entry which is preliminary data.</text>
</comment>
<dbReference type="GO" id="GO:0005524">
    <property type="term" value="F:ATP binding"/>
    <property type="evidence" value="ECO:0007669"/>
    <property type="project" value="InterPro"/>
</dbReference>
<dbReference type="GO" id="GO:0016020">
    <property type="term" value="C:membrane"/>
    <property type="evidence" value="ECO:0007669"/>
    <property type="project" value="InterPro"/>
</dbReference>
<dbReference type="PANTHER" id="PTHR19229:SF36">
    <property type="entry name" value="ATP-BINDING CASSETTE SUB-FAMILY A MEMBER 2"/>
    <property type="match status" value="1"/>
</dbReference>